<name>A0A1G4ISR8_9SACH</name>
<evidence type="ECO:0000256" key="2">
    <source>
        <dbReference type="SAM" id="Phobius"/>
    </source>
</evidence>
<feature type="transmembrane region" description="Helical" evidence="2">
    <location>
        <begin position="6"/>
        <end position="29"/>
    </location>
</feature>
<dbReference type="EMBL" id="LT598464">
    <property type="protein sequence ID" value="SCU79966.1"/>
    <property type="molecule type" value="Genomic_DNA"/>
</dbReference>
<accession>A0A1G4ISR8</accession>
<feature type="compositionally biased region" description="Polar residues" evidence="1">
    <location>
        <begin position="144"/>
        <end position="162"/>
    </location>
</feature>
<sequence length="320" mass="35618">MSDPVSVAVGCAVGIPCGLALIIAFIFWYRMQLRFKKEAEADTESLREEGPISFDNFETLKQTKERGNRENIEKIIENSGSSENTTNDEEKDGTNGTATAGNSGDGKQPQRSGSRYIPAYRQKLNLSLSKRRNSGKGDELKGSLDNSTTSLETPRNQNTPTTVLDQIIPVMPMPGSGSAQFSTSEFSLQNDQYSSNEHLIKNLHNQDFGSYPRRKSSATLSVMNPANQSNSSLHTRASSVHSLSKKSAENIFETPKSQSFVPLEEPSQAADDKSEIYMLKNNYDVSNAEEIAEEDQYENEFTNYSDNKREFINSLRPRKV</sequence>
<dbReference type="OrthoDB" id="4097102at2759"/>
<keyword evidence="2" id="KW-0812">Transmembrane</keyword>
<reference evidence="3 4" key="1">
    <citation type="submission" date="2016-03" db="EMBL/GenBank/DDBJ databases">
        <authorList>
            <person name="Devillers H."/>
        </authorList>
    </citation>
    <scope>NUCLEOTIDE SEQUENCE [LARGE SCALE GENOMIC DNA]</scope>
    <source>
        <strain evidence="3">CBS 11717</strain>
    </source>
</reference>
<dbReference type="AlphaFoldDB" id="A0A1G4ISR8"/>
<evidence type="ECO:0000313" key="3">
    <source>
        <dbReference type="EMBL" id="SCU79966.1"/>
    </source>
</evidence>
<organism evidence="3 4">
    <name type="scientific">Lachancea mirantina</name>
    <dbReference type="NCBI Taxonomy" id="1230905"/>
    <lineage>
        <taxon>Eukaryota</taxon>
        <taxon>Fungi</taxon>
        <taxon>Dikarya</taxon>
        <taxon>Ascomycota</taxon>
        <taxon>Saccharomycotina</taxon>
        <taxon>Saccharomycetes</taxon>
        <taxon>Saccharomycetales</taxon>
        <taxon>Saccharomycetaceae</taxon>
        <taxon>Lachancea</taxon>
    </lineage>
</organism>
<keyword evidence="2" id="KW-1133">Transmembrane helix</keyword>
<evidence type="ECO:0000313" key="4">
    <source>
        <dbReference type="Proteomes" id="UP000191024"/>
    </source>
</evidence>
<gene>
    <name evidence="3" type="ORF">LAMI_0B00320G</name>
</gene>
<proteinExistence type="predicted"/>
<dbReference type="Proteomes" id="UP000191024">
    <property type="component" value="Chromosome B"/>
</dbReference>
<protein>
    <submittedName>
        <fullName evidence="3">LAMI_0B00320g1_1</fullName>
    </submittedName>
</protein>
<keyword evidence="2" id="KW-0472">Membrane</keyword>
<keyword evidence="4" id="KW-1185">Reference proteome</keyword>
<feature type="region of interest" description="Disordered" evidence="1">
    <location>
        <begin position="64"/>
        <end position="162"/>
    </location>
</feature>
<feature type="compositionally biased region" description="Low complexity" evidence="1">
    <location>
        <begin position="94"/>
        <end position="106"/>
    </location>
</feature>
<feature type="compositionally biased region" description="Basic and acidic residues" evidence="1">
    <location>
        <begin position="64"/>
        <end position="76"/>
    </location>
</feature>
<evidence type="ECO:0000256" key="1">
    <source>
        <dbReference type="SAM" id="MobiDB-lite"/>
    </source>
</evidence>